<dbReference type="EMBL" id="CP019605">
    <property type="protein sequence ID" value="AQP43573.1"/>
    <property type="molecule type" value="Genomic_DNA"/>
</dbReference>
<dbReference type="RefSeq" id="WP_077339685.1">
    <property type="nucleotide sequence ID" value="NZ_CP019605.1"/>
</dbReference>
<keyword evidence="2" id="KW-1185">Reference proteome</keyword>
<gene>
    <name evidence="1" type="ORF">RPIT_01005</name>
</gene>
<dbReference type="AlphaFoldDB" id="A0A1Q2CBT3"/>
<sequence>MTDISTPHISKNWRDDFIVAMRTQDASGEQIGDALATIDAHCAESGESAEEAFGDPTAYATTLVPEPASGSGLGASFLVGVLMGLLGLLIVPRAVDDWVIGTPFAVTIGDAVALAVVLGLTSVVMALPRRVLPWLAKVKYSVAGLLGVALMAVLVLAMLFLTDVVAEFSWLVALVIGVGLLVASVTSTWRDLSTPDPVADPRSADAPPRRTQWLTALTFPILTMLILGIDALFRLAS</sequence>
<dbReference type="Proteomes" id="UP000188324">
    <property type="component" value="Chromosome"/>
</dbReference>
<dbReference type="KEGG" id="tfl:RPIT_01005"/>
<organism evidence="1 2">
    <name type="scientific">Tessaracoccus flavus</name>
    <dbReference type="NCBI Taxonomy" id="1610493"/>
    <lineage>
        <taxon>Bacteria</taxon>
        <taxon>Bacillati</taxon>
        <taxon>Actinomycetota</taxon>
        <taxon>Actinomycetes</taxon>
        <taxon>Propionibacteriales</taxon>
        <taxon>Propionibacteriaceae</taxon>
        <taxon>Tessaracoccus</taxon>
    </lineage>
</organism>
<reference evidence="1 2" key="1">
    <citation type="journal article" date="2016" name="Int. J. Syst. Evol. Microbiol.">
        <title>Tessaracoccus flavus sp. nov., isolated from the drainage system of a lindane-producing factory.</title>
        <authorList>
            <person name="Kumari R."/>
            <person name="Singh P."/>
            <person name="Schumann P."/>
            <person name="Lal R."/>
        </authorList>
    </citation>
    <scope>NUCLEOTIDE SEQUENCE [LARGE SCALE GENOMIC DNA]</scope>
    <source>
        <strain evidence="1 2">RP1T</strain>
    </source>
</reference>
<proteinExistence type="predicted"/>
<evidence type="ECO:0000313" key="2">
    <source>
        <dbReference type="Proteomes" id="UP000188324"/>
    </source>
</evidence>
<accession>A0A1Q2CBT3</accession>
<name>A0A1Q2CBT3_9ACTN</name>
<evidence type="ECO:0000313" key="1">
    <source>
        <dbReference type="EMBL" id="AQP43573.1"/>
    </source>
</evidence>
<dbReference type="OrthoDB" id="5192631at2"/>
<dbReference type="STRING" id="1610493.RPIT_01005"/>
<protein>
    <submittedName>
        <fullName evidence="1">Uncharacterized protein</fullName>
    </submittedName>
</protein>